<evidence type="ECO:0000256" key="8">
    <source>
        <dbReference type="SAM" id="MobiDB-lite"/>
    </source>
</evidence>
<proteinExistence type="inferred from homology"/>
<dbReference type="InterPro" id="IPR011765">
    <property type="entry name" value="Pept_M16_N"/>
</dbReference>
<dbReference type="GO" id="GO:0004222">
    <property type="term" value="F:metalloendopeptidase activity"/>
    <property type="evidence" value="ECO:0007669"/>
    <property type="project" value="InterPro"/>
</dbReference>
<evidence type="ECO:0000256" key="1">
    <source>
        <dbReference type="ARBA" id="ARBA00007261"/>
    </source>
</evidence>
<evidence type="ECO:0000259" key="10">
    <source>
        <dbReference type="Pfam" id="PF05193"/>
    </source>
</evidence>
<keyword evidence="2" id="KW-0645">Protease</keyword>
<dbReference type="InterPro" id="IPR011249">
    <property type="entry name" value="Metalloenz_LuxS/M16"/>
</dbReference>
<keyword evidence="6" id="KW-0482">Metalloprotease</keyword>
<feature type="compositionally biased region" description="Acidic residues" evidence="8">
    <location>
        <begin position="98"/>
        <end position="131"/>
    </location>
</feature>
<evidence type="ECO:0000256" key="7">
    <source>
        <dbReference type="RuleBase" id="RU004447"/>
    </source>
</evidence>
<feature type="domain" description="Peptidase M16 N-terminal" evidence="9">
    <location>
        <begin position="137"/>
        <end position="264"/>
    </location>
</feature>
<feature type="compositionally biased region" description="Basic and acidic residues" evidence="8">
    <location>
        <begin position="132"/>
        <end position="141"/>
    </location>
</feature>
<evidence type="ECO:0008006" key="15">
    <source>
        <dbReference type="Google" id="ProtNLM"/>
    </source>
</evidence>
<dbReference type="InterPro" id="IPR054734">
    <property type="entry name" value="PqqF-like_C_4"/>
</dbReference>
<dbReference type="KEGG" id="lgi:LOTGIDRAFT_233049"/>
<reference evidence="13 14" key="1">
    <citation type="journal article" date="2013" name="Nature">
        <title>Insights into bilaterian evolution from three spiralian genomes.</title>
        <authorList>
            <person name="Simakov O."/>
            <person name="Marletaz F."/>
            <person name="Cho S.J."/>
            <person name="Edsinger-Gonzales E."/>
            <person name="Havlak P."/>
            <person name="Hellsten U."/>
            <person name="Kuo D.H."/>
            <person name="Larsson T."/>
            <person name="Lv J."/>
            <person name="Arendt D."/>
            <person name="Savage R."/>
            <person name="Osoegawa K."/>
            <person name="de Jong P."/>
            <person name="Grimwood J."/>
            <person name="Chapman J.A."/>
            <person name="Shapiro H."/>
            <person name="Aerts A."/>
            <person name="Otillar R.P."/>
            <person name="Terry A.Y."/>
            <person name="Boore J.L."/>
            <person name="Grigoriev I.V."/>
            <person name="Lindberg D.R."/>
            <person name="Seaver E.C."/>
            <person name="Weisblat D.A."/>
            <person name="Putnam N.H."/>
            <person name="Rokhsar D.S."/>
        </authorList>
    </citation>
    <scope>NUCLEOTIDE SEQUENCE [LARGE SCALE GENOMIC DNA]</scope>
</reference>
<dbReference type="RefSeq" id="XP_009056741.1">
    <property type="nucleotide sequence ID" value="XM_009058493.1"/>
</dbReference>
<evidence type="ECO:0000313" key="14">
    <source>
        <dbReference type="Proteomes" id="UP000030746"/>
    </source>
</evidence>
<dbReference type="InterPro" id="IPR032632">
    <property type="entry name" value="Peptidase_M16_M"/>
</dbReference>
<feature type="domain" description="Peptidase M16 C-terminal" evidence="10">
    <location>
        <begin position="295"/>
        <end position="478"/>
    </location>
</feature>
<evidence type="ECO:0000259" key="11">
    <source>
        <dbReference type="Pfam" id="PF16187"/>
    </source>
</evidence>
<dbReference type="OrthoDB" id="4953at2759"/>
<evidence type="ECO:0000313" key="13">
    <source>
        <dbReference type="EMBL" id="ESO92600.1"/>
    </source>
</evidence>
<gene>
    <name evidence="13" type="ORF">LOTGIDRAFT_233049</name>
</gene>
<name>V4ABY4_LOTGI</name>
<evidence type="ECO:0000256" key="6">
    <source>
        <dbReference type="ARBA" id="ARBA00023049"/>
    </source>
</evidence>
<evidence type="ECO:0000256" key="3">
    <source>
        <dbReference type="ARBA" id="ARBA00022723"/>
    </source>
</evidence>
<accession>V4ABY4</accession>
<dbReference type="InterPro" id="IPR007863">
    <property type="entry name" value="Peptidase_M16_C"/>
</dbReference>
<dbReference type="PANTHER" id="PTHR43690:SF18">
    <property type="entry name" value="INSULIN-DEGRADING ENZYME-RELATED"/>
    <property type="match status" value="1"/>
</dbReference>
<sequence length="1072" mass="124272">MIGIKLLRHFRKYTPRVHLTVRLFSPTHHQPHLRVKTFKCQHISIRQRSALPSTQKKMNIIKSLNDKREYRVINLENGLTAVLISDPSGAEECHAASQEDESEEESDEEDEEMSGSEEDEEMEEEAVERDEDDKKKKSGERKSAAALCIGNGSFCDPDDIPGFAHFLEHMVFMGSEKYPAENELDDYLGKHGGYSNAWTDCERTLFYFEVQKKNFQKSLDMFANFFISPLLREDCVDREVQAVDSEFQMSVPDDDDRVNQIISLRAKKGHPMDKFLCGNLKTLKTLPEERGVNIYANLRGFYEKMYSAQYMTLAVESKDSLDTLEQYVRESFSSLPNNGQPKPSFHHLKDPFKTAEFGRFYTVSSVENIHSLDIVWYLPPLSQQYRCKPLEYLSTLITHEGKGSILSYLKNRTLALGLSGGSSYNGLDNNSTCSGFTINITLTDQGLQRIQEVLMVIFQYIRLLQTVGPQKRIFDELKIIEENKFRWKEMGESIDYVEEMSENMQMFPVEHYITGRHLLYDWNEKLIEDCTMNLKPDEACIILRTKAFDNDCIYDKEEKWFGTKYHVQDIDPEWIKQWKDPPDNKGLFLPEDNKYIASDFSISSETATQHPEVILEDDGCKVWFKKDCKFDVPKGCIYLRLTSHVIFDTIQNAVLCDLFINLLLQNLTETVYPAVIAGYEYSIEGFPTGVLITLSGFNHKLLLFLEALLNHIEQFSCTSELFDAVKIQLKKAYYNEMIKPYELAKMLEMSVLEANYNPVPDRYQNLSSVTQSMLDTFMLQLRQNLYIDSFIYGNFHKEEVKSMGDLLKNKLQSAVPAKHLKPKRCYREIDKRSIYCCVEGVNKDDNNSCVIAYYQSVPGSIYHSVLNELLAYRMKEPCFDFLRTKHQLGYSVGANSRLNNGILGLQVSVESQADKFSLSTIDDHINNFLQDFQQILTDMTVDEFNGLVKSVITNKLIDEVTLEDEGNRLWREISREYYLFDRRDREISVLEKITHQELLDWYKQYVNKEQKKLCLQVEGKKGKDMCINNEIEKSSDDCLIFQSIEDPARTYITNIEEYKQTLTILPYHIIDS</sequence>
<feature type="region of interest" description="Disordered" evidence="8">
    <location>
        <begin position="86"/>
        <end position="141"/>
    </location>
</feature>
<organism evidence="13 14">
    <name type="scientific">Lottia gigantea</name>
    <name type="common">Giant owl limpet</name>
    <dbReference type="NCBI Taxonomy" id="225164"/>
    <lineage>
        <taxon>Eukaryota</taxon>
        <taxon>Metazoa</taxon>
        <taxon>Spiralia</taxon>
        <taxon>Lophotrochozoa</taxon>
        <taxon>Mollusca</taxon>
        <taxon>Gastropoda</taxon>
        <taxon>Patellogastropoda</taxon>
        <taxon>Lottioidea</taxon>
        <taxon>Lottiidae</taxon>
        <taxon>Lottia</taxon>
    </lineage>
</organism>
<evidence type="ECO:0000256" key="2">
    <source>
        <dbReference type="ARBA" id="ARBA00022670"/>
    </source>
</evidence>
<evidence type="ECO:0000256" key="5">
    <source>
        <dbReference type="ARBA" id="ARBA00022833"/>
    </source>
</evidence>
<keyword evidence="4" id="KW-0378">Hydrolase</keyword>
<dbReference type="STRING" id="225164.V4ABY4"/>
<evidence type="ECO:0000259" key="9">
    <source>
        <dbReference type="Pfam" id="PF00675"/>
    </source>
</evidence>
<dbReference type="AlphaFoldDB" id="V4ABY4"/>
<dbReference type="Gene3D" id="3.30.830.10">
    <property type="entry name" value="Metalloenzyme, LuxS/M16 peptidase-like"/>
    <property type="match status" value="4"/>
</dbReference>
<evidence type="ECO:0000259" key="12">
    <source>
        <dbReference type="Pfam" id="PF22456"/>
    </source>
</evidence>
<dbReference type="Proteomes" id="UP000030746">
    <property type="component" value="Unassembled WGS sequence"/>
</dbReference>
<dbReference type="GeneID" id="20249131"/>
<dbReference type="PANTHER" id="PTHR43690">
    <property type="entry name" value="NARDILYSIN"/>
    <property type="match status" value="1"/>
</dbReference>
<dbReference type="MEROPS" id="M16.005"/>
<dbReference type="Pfam" id="PF22456">
    <property type="entry name" value="PqqF-like_C_4"/>
    <property type="match status" value="1"/>
</dbReference>
<keyword evidence="14" id="KW-1185">Reference proteome</keyword>
<dbReference type="PROSITE" id="PS00143">
    <property type="entry name" value="INSULINASE"/>
    <property type="match status" value="1"/>
</dbReference>
<keyword evidence="3" id="KW-0479">Metal-binding</keyword>
<protein>
    <recommendedName>
        <fullName evidence="15">Nardilysin</fullName>
    </recommendedName>
</protein>
<dbReference type="CTD" id="20249131"/>
<keyword evidence="5" id="KW-0862">Zinc</keyword>
<dbReference type="Pfam" id="PF16187">
    <property type="entry name" value="Peptidase_M16_M"/>
    <property type="match status" value="1"/>
</dbReference>
<dbReference type="HOGENOM" id="CLU_004639_1_0_1"/>
<dbReference type="OMA" id="INQVMEH"/>
<feature type="domain" description="Coenzyme PQQ synthesis protein F-like C-terminal lobe" evidence="12">
    <location>
        <begin position="869"/>
        <end position="970"/>
    </location>
</feature>
<dbReference type="SUPFAM" id="SSF63411">
    <property type="entry name" value="LuxS/MPP-like metallohydrolase"/>
    <property type="match status" value="4"/>
</dbReference>
<dbReference type="GO" id="GO:0046872">
    <property type="term" value="F:metal ion binding"/>
    <property type="evidence" value="ECO:0007669"/>
    <property type="project" value="UniProtKB-KW"/>
</dbReference>
<dbReference type="Pfam" id="PF00675">
    <property type="entry name" value="Peptidase_M16"/>
    <property type="match status" value="1"/>
</dbReference>
<dbReference type="GO" id="GO:0005737">
    <property type="term" value="C:cytoplasm"/>
    <property type="evidence" value="ECO:0007669"/>
    <property type="project" value="UniProtKB-ARBA"/>
</dbReference>
<evidence type="ECO:0000256" key="4">
    <source>
        <dbReference type="ARBA" id="ARBA00022801"/>
    </source>
</evidence>
<dbReference type="GO" id="GO:0006508">
    <property type="term" value="P:proteolysis"/>
    <property type="evidence" value="ECO:0007669"/>
    <property type="project" value="UniProtKB-KW"/>
</dbReference>
<dbReference type="InterPro" id="IPR001431">
    <property type="entry name" value="Pept_M16_Zn_BS"/>
</dbReference>
<comment type="similarity">
    <text evidence="1 7">Belongs to the peptidase M16 family.</text>
</comment>
<dbReference type="EMBL" id="KB202050">
    <property type="protein sequence ID" value="ESO92600.1"/>
    <property type="molecule type" value="Genomic_DNA"/>
</dbReference>
<feature type="domain" description="Peptidase M16 middle/third" evidence="11">
    <location>
        <begin position="485"/>
        <end position="762"/>
    </location>
</feature>
<dbReference type="Pfam" id="PF05193">
    <property type="entry name" value="Peptidase_M16_C"/>
    <property type="match status" value="1"/>
</dbReference>
<dbReference type="InterPro" id="IPR050626">
    <property type="entry name" value="Peptidase_M16"/>
</dbReference>
<dbReference type="FunFam" id="3.30.830.10:FF:000005">
    <property type="entry name" value="nardilysin isoform X1"/>
    <property type="match status" value="1"/>
</dbReference>